<dbReference type="PROSITE" id="PS50222">
    <property type="entry name" value="EF_HAND_2"/>
    <property type="match status" value="1"/>
</dbReference>
<reference evidence="4 5" key="1">
    <citation type="journal article" date="2020" name="Mol. Plant">
        <title>The Chromosome-Based Rubber Tree Genome Provides New Insights into Spurge Genome Evolution and Rubber Biosynthesis.</title>
        <authorList>
            <person name="Liu J."/>
            <person name="Shi C."/>
            <person name="Shi C.C."/>
            <person name="Li W."/>
            <person name="Zhang Q.J."/>
            <person name="Zhang Y."/>
            <person name="Li K."/>
            <person name="Lu H.F."/>
            <person name="Shi C."/>
            <person name="Zhu S.T."/>
            <person name="Xiao Z.Y."/>
            <person name="Nan H."/>
            <person name="Yue Y."/>
            <person name="Zhu X.G."/>
            <person name="Wu Y."/>
            <person name="Hong X.N."/>
            <person name="Fan G.Y."/>
            <person name="Tong Y."/>
            <person name="Zhang D."/>
            <person name="Mao C.L."/>
            <person name="Liu Y.L."/>
            <person name="Hao S.J."/>
            <person name="Liu W.Q."/>
            <person name="Lv M.Q."/>
            <person name="Zhang H.B."/>
            <person name="Liu Y."/>
            <person name="Hu-Tang G.R."/>
            <person name="Wang J.P."/>
            <person name="Wang J.H."/>
            <person name="Sun Y.H."/>
            <person name="Ni S.B."/>
            <person name="Chen W.B."/>
            <person name="Zhang X.C."/>
            <person name="Jiao Y.N."/>
            <person name="Eichler E.E."/>
            <person name="Li G.H."/>
            <person name="Liu X."/>
            <person name="Gao L.Z."/>
        </authorList>
    </citation>
    <scope>NUCLEOTIDE SEQUENCE [LARGE SCALE GENOMIC DNA]</scope>
    <source>
        <strain evidence="5">cv. GT1</strain>
        <tissue evidence="4">Leaf</tissue>
    </source>
</reference>
<evidence type="ECO:0000313" key="4">
    <source>
        <dbReference type="EMBL" id="KAF2300336.1"/>
    </source>
</evidence>
<keyword evidence="1" id="KW-0106">Calcium</keyword>
<dbReference type="CDD" id="cd00051">
    <property type="entry name" value="EFh"/>
    <property type="match status" value="1"/>
</dbReference>
<sequence length="288" mass="32056">MTTISTFNSHFPSESTSSENASIASALEYLQGDPRPSQEPDEIIEVVNKYGEALQRFLLFLLAIFHFLKSLVVAVLRGAKKFLWWPESTNSNQRRNFEESGKKIAQSLELRSPNSFSHPIQVLDQEAVLTRFYCNSDKDGDGKLSRQELKECLRSLCDLHKYHEHDQVDKFLEIDGDGKIEISQIVKESENVPFLQAAKRAILEKALDCMIVEGQAVPFIAVARSSASPSVLYVIVVATAVAFLFLGLSFWFEGRKNESAARITGAIGALTTAAVFYLMISMVILGAN</sequence>
<dbReference type="InterPro" id="IPR002048">
    <property type="entry name" value="EF_hand_dom"/>
</dbReference>
<keyword evidence="2" id="KW-0812">Transmembrane</keyword>
<proteinExistence type="predicted"/>
<dbReference type="Proteomes" id="UP000467840">
    <property type="component" value="Chromosome 4"/>
</dbReference>
<name>A0A6A6LJX4_HEVBR</name>
<feature type="transmembrane region" description="Helical" evidence="2">
    <location>
        <begin position="263"/>
        <end position="287"/>
    </location>
</feature>
<dbReference type="EMBL" id="JAAGAX010000010">
    <property type="protein sequence ID" value="KAF2300336.1"/>
    <property type="molecule type" value="Genomic_DNA"/>
</dbReference>
<organism evidence="4 5">
    <name type="scientific">Hevea brasiliensis</name>
    <name type="common">Para rubber tree</name>
    <name type="synonym">Siphonia brasiliensis</name>
    <dbReference type="NCBI Taxonomy" id="3981"/>
    <lineage>
        <taxon>Eukaryota</taxon>
        <taxon>Viridiplantae</taxon>
        <taxon>Streptophyta</taxon>
        <taxon>Embryophyta</taxon>
        <taxon>Tracheophyta</taxon>
        <taxon>Spermatophyta</taxon>
        <taxon>Magnoliopsida</taxon>
        <taxon>eudicotyledons</taxon>
        <taxon>Gunneridae</taxon>
        <taxon>Pentapetalae</taxon>
        <taxon>rosids</taxon>
        <taxon>fabids</taxon>
        <taxon>Malpighiales</taxon>
        <taxon>Euphorbiaceae</taxon>
        <taxon>Crotonoideae</taxon>
        <taxon>Micrandreae</taxon>
        <taxon>Hevea</taxon>
    </lineage>
</organism>
<feature type="domain" description="EF-hand" evidence="3">
    <location>
        <begin position="124"/>
        <end position="159"/>
    </location>
</feature>
<dbReference type="GO" id="GO:0005509">
    <property type="term" value="F:calcium ion binding"/>
    <property type="evidence" value="ECO:0007669"/>
    <property type="project" value="InterPro"/>
</dbReference>
<keyword evidence="2" id="KW-1133">Transmembrane helix</keyword>
<feature type="transmembrane region" description="Helical" evidence="2">
    <location>
        <begin position="231"/>
        <end position="251"/>
    </location>
</feature>
<comment type="caution">
    <text evidence="4">The sequence shown here is derived from an EMBL/GenBank/DDBJ whole genome shotgun (WGS) entry which is preliminary data.</text>
</comment>
<dbReference type="InterPro" id="IPR011992">
    <property type="entry name" value="EF-hand-dom_pair"/>
</dbReference>
<feature type="transmembrane region" description="Helical" evidence="2">
    <location>
        <begin position="57"/>
        <end position="76"/>
    </location>
</feature>
<keyword evidence="5" id="KW-1185">Reference proteome</keyword>
<evidence type="ECO:0000256" key="2">
    <source>
        <dbReference type="SAM" id="Phobius"/>
    </source>
</evidence>
<evidence type="ECO:0000313" key="5">
    <source>
        <dbReference type="Proteomes" id="UP000467840"/>
    </source>
</evidence>
<evidence type="ECO:0000256" key="1">
    <source>
        <dbReference type="ARBA" id="ARBA00022837"/>
    </source>
</evidence>
<dbReference type="SUPFAM" id="SSF47473">
    <property type="entry name" value="EF-hand"/>
    <property type="match status" value="1"/>
</dbReference>
<gene>
    <name evidence="4" type="ORF">GH714_012114</name>
</gene>
<dbReference type="PROSITE" id="PS00018">
    <property type="entry name" value="EF_HAND_1"/>
    <property type="match status" value="1"/>
</dbReference>
<accession>A0A6A6LJX4</accession>
<dbReference type="InterPro" id="IPR018247">
    <property type="entry name" value="EF_Hand_1_Ca_BS"/>
</dbReference>
<dbReference type="Gene3D" id="1.10.238.10">
    <property type="entry name" value="EF-hand"/>
    <property type="match status" value="1"/>
</dbReference>
<protein>
    <recommendedName>
        <fullName evidence="3">EF-hand domain-containing protein</fullName>
    </recommendedName>
</protein>
<keyword evidence="2" id="KW-0472">Membrane</keyword>
<dbReference type="AlphaFoldDB" id="A0A6A6LJX4"/>
<evidence type="ECO:0000259" key="3">
    <source>
        <dbReference type="PROSITE" id="PS50222"/>
    </source>
</evidence>